<keyword evidence="1 6" id="KW-0963">Cytoplasm</keyword>
<comment type="subcellular location">
    <subcellularLocation>
        <location evidence="6">Cytoplasm</location>
    </subcellularLocation>
</comment>
<dbReference type="InterPro" id="IPR024675">
    <property type="entry name" value="eIF3g_N"/>
</dbReference>
<evidence type="ECO:0000313" key="10">
    <source>
        <dbReference type="EMBL" id="CEP65066.1"/>
    </source>
</evidence>
<dbReference type="GO" id="GO:0001732">
    <property type="term" value="P:formation of cytoplasmic translation initiation complex"/>
    <property type="evidence" value="ECO:0007669"/>
    <property type="project" value="UniProtKB-UniRule"/>
</dbReference>
<dbReference type="PROSITE" id="PS50102">
    <property type="entry name" value="RRM"/>
    <property type="match status" value="1"/>
</dbReference>
<gene>
    <name evidence="6" type="primary">TIF35</name>
    <name evidence="10" type="ORF">LALA0_S20e00298g</name>
</gene>
<evidence type="ECO:0000256" key="6">
    <source>
        <dbReference type="HAMAP-Rule" id="MF_03006"/>
    </source>
</evidence>
<reference evidence="10 11" key="1">
    <citation type="submission" date="2014-12" db="EMBL/GenBank/DDBJ databases">
        <authorList>
            <person name="Neuveglise Cecile"/>
        </authorList>
    </citation>
    <scope>NUCLEOTIDE SEQUENCE [LARGE SCALE GENOMIC DNA]</scope>
    <source>
        <strain evidence="10 11">CBS 12615</strain>
    </source>
</reference>
<keyword evidence="3" id="KW-0597">Phosphoprotein</keyword>
<dbReference type="PIRSF" id="PIRSF037949">
    <property type="entry name" value="Transl_init_eIF-3_RNA-bind"/>
    <property type="match status" value="1"/>
</dbReference>
<dbReference type="GO" id="GO:0016282">
    <property type="term" value="C:eukaryotic 43S preinitiation complex"/>
    <property type="evidence" value="ECO:0007669"/>
    <property type="project" value="UniProtKB-UniRule"/>
</dbReference>
<dbReference type="GO" id="GO:0071541">
    <property type="term" value="C:eukaryotic translation initiation factor 3 complex, eIF3m"/>
    <property type="evidence" value="ECO:0007669"/>
    <property type="project" value="EnsemblFungi"/>
</dbReference>
<evidence type="ECO:0000256" key="8">
    <source>
        <dbReference type="SAM" id="MobiDB-lite"/>
    </source>
</evidence>
<dbReference type="Proteomes" id="UP000054304">
    <property type="component" value="Unassembled WGS sequence"/>
</dbReference>
<dbReference type="CDD" id="cd12933">
    <property type="entry name" value="eIF3G"/>
    <property type="match status" value="1"/>
</dbReference>
<comment type="function">
    <text evidence="6">RNA-binding component of the eukaryotic translation initiation factor 3 (eIF-3) complex, which is involved in protein synthesis of a specialized repertoire of mRNAs and, together with other initiation factors, stimulates binding of mRNA and methionyl-tRNAi to the 40S ribosome. The eIF-3 complex specifically targets and initiates translation of a subset of mRNAs involved in cell proliferation. This subunit can bind 18S rRNA.</text>
</comment>
<keyword evidence="5 6" id="KW-0648">Protein biosynthesis</keyword>
<evidence type="ECO:0000259" key="9">
    <source>
        <dbReference type="PROSITE" id="PS50102"/>
    </source>
</evidence>
<evidence type="ECO:0000313" key="11">
    <source>
        <dbReference type="Proteomes" id="UP000054304"/>
    </source>
</evidence>
<accession>A0A0C7N4G6</accession>
<organism evidence="10 11">
    <name type="scientific">Lachancea lanzarotensis</name>
    <dbReference type="NCBI Taxonomy" id="1245769"/>
    <lineage>
        <taxon>Eukaryota</taxon>
        <taxon>Fungi</taxon>
        <taxon>Dikarya</taxon>
        <taxon>Ascomycota</taxon>
        <taxon>Saccharomycotina</taxon>
        <taxon>Saccharomycetes</taxon>
        <taxon>Saccharomycetales</taxon>
        <taxon>Saccharomycetaceae</taxon>
        <taxon>Lachancea</taxon>
    </lineage>
</organism>
<dbReference type="Pfam" id="PF00076">
    <property type="entry name" value="RRM_1"/>
    <property type="match status" value="1"/>
</dbReference>
<dbReference type="STRING" id="1245769.A0A0C7N4G6"/>
<dbReference type="AlphaFoldDB" id="A0A0C7N4G6"/>
<dbReference type="EMBL" id="LN736379">
    <property type="protein sequence ID" value="CEP65066.1"/>
    <property type="molecule type" value="Genomic_DNA"/>
</dbReference>
<evidence type="ECO:0000256" key="7">
    <source>
        <dbReference type="PROSITE-ProRule" id="PRU00176"/>
    </source>
</evidence>
<dbReference type="GO" id="GO:0043614">
    <property type="term" value="C:multi-eIF complex"/>
    <property type="evidence" value="ECO:0007669"/>
    <property type="project" value="EnsemblFungi"/>
</dbReference>
<feature type="region of interest" description="Disordered" evidence="8">
    <location>
        <begin position="164"/>
        <end position="189"/>
    </location>
</feature>
<evidence type="ECO:0000256" key="1">
    <source>
        <dbReference type="ARBA" id="ARBA00022490"/>
    </source>
</evidence>
<protein>
    <recommendedName>
        <fullName evidence="6">Eukaryotic translation initiation factor 3 subunit G</fullName>
        <shortName evidence="6">eIF3g</shortName>
    </recommendedName>
    <alternativeName>
        <fullName evidence="6">Eukaryotic translation initiation factor 3 RNA-binding subunit</fullName>
        <shortName evidence="6">eIF-3 RNA-binding subunit</shortName>
    </alternativeName>
    <alternativeName>
        <fullName evidence="6">Translation initiation factor eIF3 p33 subunit homolog</fullName>
        <shortName evidence="6">eIF3 p33 homolog</shortName>
    </alternativeName>
</protein>
<evidence type="ECO:0000256" key="4">
    <source>
        <dbReference type="ARBA" id="ARBA00022884"/>
    </source>
</evidence>
<dbReference type="SUPFAM" id="SSF54928">
    <property type="entry name" value="RNA-binding domain, RBD"/>
    <property type="match status" value="1"/>
</dbReference>
<keyword evidence="11" id="KW-1185">Reference proteome</keyword>
<dbReference type="InterPro" id="IPR034240">
    <property type="entry name" value="eIF3G_RRM"/>
</dbReference>
<keyword evidence="2 6" id="KW-0396">Initiation factor</keyword>
<dbReference type="GO" id="GO:0003723">
    <property type="term" value="F:RNA binding"/>
    <property type="evidence" value="ECO:0007669"/>
    <property type="project" value="UniProtKB-UniRule"/>
</dbReference>
<name>A0A0C7N4G6_9SACH</name>
<evidence type="ECO:0000256" key="2">
    <source>
        <dbReference type="ARBA" id="ARBA00022540"/>
    </source>
</evidence>
<dbReference type="HOGENOM" id="CLU_034595_0_0_1"/>
<dbReference type="Pfam" id="PF12353">
    <property type="entry name" value="eIF3g"/>
    <property type="match status" value="1"/>
</dbReference>
<evidence type="ECO:0000256" key="5">
    <source>
        <dbReference type="ARBA" id="ARBA00022917"/>
    </source>
</evidence>
<dbReference type="GO" id="GO:0003743">
    <property type="term" value="F:translation initiation factor activity"/>
    <property type="evidence" value="ECO:0007669"/>
    <property type="project" value="UniProtKB-UniRule"/>
</dbReference>
<comment type="similarity">
    <text evidence="6">Belongs to the eIF-3 subunit G family.</text>
</comment>
<proteinExistence type="inferred from homology"/>
<dbReference type="PANTHER" id="PTHR10352">
    <property type="entry name" value="EUKARYOTIC TRANSLATION INITIATION FACTOR 3 SUBUNIT G"/>
    <property type="match status" value="1"/>
</dbReference>
<evidence type="ECO:0000256" key="3">
    <source>
        <dbReference type="ARBA" id="ARBA00022553"/>
    </source>
</evidence>
<dbReference type="CDD" id="cd12408">
    <property type="entry name" value="RRM_eIF3G_like"/>
    <property type="match status" value="1"/>
</dbReference>
<feature type="domain" description="RRM" evidence="9">
    <location>
        <begin position="199"/>
        <end position="278"/>
    </location>
</feature>
<dbReference type="SMART" id="SM00360">
    <property type="entry name" value="RRM"/>
    <property type="match status" value="1"/>
</dbReference>
<keyword evidence="4 7" id="KW-0694">RNA-binding</keyword>
<dbReference type="GO" id="GO:0071540">
    <property type="term" value="C:eukaryotic translation initiation factor 3 complex, eIF3e"/>
    <property type="evidence" value="ECO:0007669"/>
    <property type="project" value="EnsemblFungi"/>
</dbReference>
<sequence>MSDITVPAPVIVENPDGTKTIVSYKIDNGKKFRVTQKVREIKVTEKVNKSVAARKNWHKFGAEKDSAPGPDYSTTQLGEEILLRLGTQWRKIEEEEEQKAKESKGGEKLITCRICGGNHYTMHCPFKETMGDANAVNGGASGGDPAVSGDPAVDVGAGGEGEIIAGKYVPPSRRAGARDPSSSNNFDAYRDQRERDDAMTLKIMQLNENADENTLRYELLFPFGRIPKVVVVRNRETGRSRGIAYVTFETEEIAESALNFLNGRGFMNLILNADWSKPKVKEE</sequence>
<dbReference type="Gene3D" id="3.30.70.330">
    <property type="match status" value="1"/>
</dbReference>
<dbReference type="OrthoDB" id="639027at2759"/>
<dbReference type="InterPro" id="IPR012677">
    <property type="entry name" value="Nucleotide-bd_a/b_plait_sf"/>
</dbReference>
<dbReference type="FunFam" id="3.30.70.330:FF:000716">
    <property type="entry name" value="Eukaryotic translation initiation factor 3 subunit G"/>
    <property type="match status" value="1"/>
</dbReference>
<dbReference type="HAMAP" id="MF_03006">
    <property type="entry name" value="eIF3g"/>
    <property type="match status" value="1"/>
</dbReference>
<dbReference type="InterPro" id="IPR000504">
    <property type="entry name" value="RRM_dom"/>
</dbReference>
<dbReference type="GO" id="GO:0002188">
    <property type="term" value="P:translation reinitiation"/>
    <property type="evidence" value="ECO:0007669"/>
    <property type="project" value="EnsemblFungi"/>
</dbReference>
<dbReference type="GO" id="GO:0033290">
    <property type="term" value="C:eukaryotic 48S preinitiation complex"/>
    <property type="evidence" value="ECO:0007669"/>
    <property type="project" value="UniProtKB-UniRule"/>
</dbReference>
<comment type="subunit">
    <text evidence="6">Component of the eukaryotic translation initiation factor 3 (eIF-3) complex.</text>
</comment>
<dbReference type="InterPro" id="IPR035979">
    <property type="entry name" value="RBD_domain_sf"/>
</dbReference>
<dbReference type="GO" id="GO:0006415">
    <property type="term" value="P:translational termination"/>
    <property type="evidence" value="ECO:0007669"/>
    <property type="project" value="EnsemblFungi"/>
</dbReference>
<dbReference type="InterPro" id="IPR017334">
    <property type="entry name" value="eIF3_g"/>
</dbReference>